<dbReference type="InterPro" id="IPR006553">
    <property type="entry name" value="Leu-rich_rpt_Cys-con_subtyp"/>
</dbReference>
<evidence type="ECO:0000313" key="4">
    <source>
        <dbReference type="Proteomes" id="UP000192220"/>
    </source>
</evidence>
<organism evidence="4 5">
    <name type="scientific">Austrofundulus limnaeus</name>
    <name type="common">Annual killifish</name>
    <dbReference type="NCBI Taxonomy" id="52670"/>
    <lineage>
        <taxon>Eukaryota</taxon>
        <taxon>Metazoa</taxon>
        <taxon>Chordata</taxon>
        <taxon>Craniata</taxon>
        <taxon>Vertebrata</taxon>
        <taxon>Euteleostomi</taxon>
        <taxon>Actinopterygii</taxon>
        <taxon>Neopterygii</taxon>
        <taxon>Teleostei</taxon>
        <taxon>Neoteleostei</taxon>
        <taxon>Acanthomorphata</taxon>
        <taxon>Ovalentaria</taxon>
        <taxon>Atherinomorphae</taxon>
        <taxon>Cyprinodontiformes</taxon>
        <taxon>Rivulidae</taxon>
        <taxon>Austrofundulus</taxon>
    </lineage>
</organism>
<dbReference type="Gene3D" id="3.80.10.10">
    <property type="entry name" value="Ribonuclease Inhibitor"/>
    <property type="match status" value="6"/>
</dbReference>
<evidence type="ECO:0000256" key="1">
    <source>
        <dbReference type="ARBA" id="ARBA00022468"/>
    </source>
</evidence>
<dbReference type="RefSeq" id="XP_013867678.1">
    <property type="nucleotide sequence ID" value="XM_014012224.1"/>
</dbReference>
<evidence type="ECO:0000313" key="5">
    <source>
        <dbReference type="RefSeq" id="XP_013867678.1"/>
    </source>
</evidence>
<dbReference type="KEGG" id="alim:106520250"/>
<dbReference type="InterPro" id="IPR027038">
    <property type="entry name" value="RanGap"/>
</dbReference>
<dbReference type="GO" id="GO:0006913">
    <property type="term" value="P:nucleocytoplasmic transport"/>
    <property type="evidence" value="ECO:0007669"/>
    <property type="project" value="TreeGrafter"/>
</dbReference>
<dbReference type="STRING" id="52670.A0A2I4BIX9"/>
<protein>
    <submittedName>
        <fullName evidence="5">Protein NLRC5</fullName>
    </submittedName>
</protein>
<dbReference type="GO" id="GO:0048471">
    <property type="term" value="C:perinuclear region of cytoplasm"/>
    <property type="evidence" value="ECO:0007669"/>
    <property type="project" value="TreeGrafter"/>
</dbReference>
<dbReference type="Pfam" id="PF13516">
    <property type="entry name" value="LRR_6"/>
    <property type="match status" value="4"/>
</dbReference>
<dbReference type="InterPro" id="IPR032675">
    <property type="entry name" value="LRR_dom_sf"/>
</dbReference>
<dbReference type="GO" id="GO:0005634">
    <property type="term" value="C:nucleus"/>
    <property type="evidence" value="ECO:0007669"/>
    <property type="project" value="TreeGrafter"/>
</dbReference>
<dbReference type="SMART" id="SM00368">
    <property type="entry name" value="LRR_RI"/>
    <property type="match status" value="8"/>
</dbReference>
<evidence type="ECO:0000256" key="3">
    <source>
        <dbReference type="ARBA" id="ARBA00022737"/>
    </source>
</evidence>
<dbReference type="GO" id="GO:0031267">
    <property type="term" value="F:small GTPase binding"/>
    <property type="evidence" value="ECO:0007669"/>
    <property type="project" value="TreeGrafter"/>
</dbReference>
<dbReference type="Proteomes" id="UP000192220">
    <property type="component" value="Unplaced"/>
</dbReference>
<dbReference type="AlphaFoldDB" id="A0A2I4BIX9"/>
<reference evidence="5" key="1">
    <citation type="submission" date="2025-08" db="UniProtKB">
        <authorList>
            <consortium name="RefSeq"/>
        </authorList>
    </citation>
    <scope>IDENTIFICATION</scope>
</reference>
<dbReference type="PANTHER" id="PTHR24113:SF12">
    <property type="entry name" value="RAN GTPASE-ACTIVATING PROTEIN 1"/>
    <property type="match status" value="1"/>
</dbReference>
<accession>A0A2I4BIX9</accession>
<evidence type="ECO:0000256" key="2">
    <source>
        <dbReference type="ARBA" id="ARBA00022614"/>
    </source>
</evidence>
<proteinExistence type="predicted"/>
<dbReference type="SMART" id="SM00367">
    <property type="entry name" value="LRR_CC"/>
    <property type="match status" value="7"/>
</dbReference>
<dbReference type="GO" id="GO:0005096">
    <property type="term" value="F:GTPase activator activity"/>
    <property type="evidence" value="ECO:0007669"/>
    <property type="project" value="InterPro"/>
</dbReference>
<dbReference type="OrthoDB" id="120976at2759"/>
<keyword evidence="3" id="KW-0677">Repeat</keyword>
<dbReference type="PANTHER" id="PTHR24113">
    <property type="entry name" value="RAN GTPASE-ACTIVATING PROTEIN 1"/>
    <property type="match status" value="1"/>
</dbReference>
<name>A0A2I4BIX9_AUSLI</name>
<gene>
    <name evidence="5" type="primary">LOC106520250</name>
</gene>
<dbReference type="GeneID" id="106520250"/>
<sequence>MDGAALLAAALCSNNRLTQTHISEGGKKQVILRFSRDTSEDKLQRKLFRINNSSFLPADVTKICRRLVQCRSCLELDLSHCSLAERSMENLLKVLPKMSLLQKLNIGCSISSTADALTLFGCLTETQRVSWVELSPQSESFVSFHGAEAEDVSCRLTGFCLKGGDVMNRLLQILQQDRQLSYLDLSGNQLEDEGVKRLVDSLPGLHISSFINLSNNMLTQRGLLDVVSSLSTCSRLSAVELSLGAEQRCLLWFRQDAGQTLSVSTSSLQRHHLLRLAEHLSRCPCLTRLQLQRNGLRSEWIQDFVAVLSCGQRGRSVSVEESWIGAEEAVSLTCRCLQLNTNLQTVRIQQTTLHLSLRNQEPNSSRCEAERPAQSAVTSFSLVDCSADGGQLSPLGDVLPQCPSLTELDLSHNRLGPGGARFLSSLLPLLPNLTCLSVGVGGSCVCVLEELCQVLLRTPALHSLNLSGHLISDAAAQSLVQLLPRLRALNLSRCVWSVEGGRRLLEALNRCRRLEDLCLDAATKLDRVSWTSLSEALRSLTSIRSLRLNEIIKTSGPSGPSGDDLVQELLAALEGLTEMEELELDGWRMADAGTEKLILLLPNWKQLRRIRLSKNLISDSSGEKLLDALRSCSRLEELHLSSNALSDVSAARLALVLPCLPHLTELDLSENQMGPKGAVSLSEAIKSLKKLKKLHLTSVGTSELSQVVFSLSHCADIQDVSLGWNNCSDDVALQLATVLPSCSQLARIDLECNSVSSDGVEVLVRALRSCPALQLIRLWRNRVSVRQAQSFSLRERRLSFSSTV</sequence>
<keyword evidence="1" id="KW-0343">GTPase activation</keyword>
<keyword evidence="2" id="KW-0433">Leucine-rich repeat</keyword>
<dbReference type="GO" id="GO:0005829">
    <property type="term" value="C:cytosol"/>
    <property type="evidence" value="ECO:0007669"/>
    <property type="project" value="TreeGrafter"/>
</dbReference>
<keyword evidence="4" id="KW-1185">Reference proteome</keyword>
<dbReference type="InParanoid" id="A0A2I4BIX9"/>
<dbReference type="InterPro" id="IPR001611">
    <property type="entry name" value="Leu-rich_rpt"/>
</dbReference>
<dbReference type="SUPFAM" id="SSF52047">
    <property type="entry name" value="RNI-like"/>
    <property type="match status" value="2"/>
</dbReference>